<dbReference type="Proteomes" id="UP001429357">
    <property type="component" value="Unassembled WGS sequence"/>
</dbReference>
<reference evidence="1" key="1">
    <citation type="submission" date="2016-06" db="EMBL/GenBank/DDBJ databases">
        <authorList>
            <person name="Van Tyne D."/>
        </authorList>
    </citation>
    <scope>NUCLEOTIDE SEQUENCE</scope>
    <source>
        <strain evidence="1">JM9A</strain>
    </source>
</reference>
<dbReference type="EMBL" id="MAEI02000001">
    <property type="protein sequence ID" value="MEO1782592.1"/>
    <property type="molecule type" value="Genomic_DNA"/>
</dbReference>
<dbReference type="RefSeq" id="WP_161869592.1">
    <property type="nucleotide sequence ID" value="NZ_MAEI02000001.1"/>
</dbReference>
<accession>A0ABV0F675</accession>
<comment type="caution">
    <text evidence="1">The sequence shown here is derived from an EMBL/GenBank/DDBJ whole genome shotgun (WGS) entry which is preliminary data.</text>
</comment>
<proteinExistence type="predicted"/>
<keyword evidence="2" id="KW-1185">Reference proteome</keyword>
<organism evidence="1 2">
    <name type="scientific">Enterococcus diestrammenae</name>
    <dbReference type="NCBI Taxonomy" id="1155073"/>
    <lineage>
        <taxon>Bacteria</taxon>
        <taxon>Bacillati</taxon>
        <taxon>Bacillota</taxon>
        <taxon>Bacilli</taxon>
        <taxon>Lactobacillales</taxon>
        <taxon>Enterococcaceae</taxon>
        <taxon>Enterococcus</taxon>
    </lineage>
</organism>
<evidence type="ECO:0000313" key="2">
    <source>
        <dbReference type="Proteomes" id="UP001429357"/>
    </source>
</evidence>
<protein>
    <recommendedName>
        <fullName evidence="3">DUF4340 domain-containing protein</fullName>
    </recommendedName>
</protein>
<name>A0ABV0F675_9ENTE</name>
<evidence type="ECO:0008006" key="3">
    <source>
        <dbReference type="Google" id="ProtNLM"/>
    </source>
</evidence>
<reference evidence="1" key="2">
    <citation type="submission" date="2024-02" db="EMBL/GenBank/DDBJ databases">
        <title>The Genome Sequence of Enterococcus diestrammenae JM9A.</title>
        <authorList>
            <person name="Earl A."/>
            <person name="Manson A."/>
            <person name="Gilmore M."/>
            <person name="Sanders J."/>
            <person name="Shea T."/>
            <person name="Howe W."/>
            <person name="Livny J."/>
            <person name="Cuomo C."/>
            <person name="Neafsey D."/>
            <person name="Birren B."/>
        </authorList>
    </citation>
    <scope>NUCLEOTIDE SEQUENCE</scope>
    <source>
        <strain evidence="1">JM9A</strain>
    </source>
</reference>
<evidence type="ECO:0000313" key="1">
    <source>
        <dbReference type="EMBL" id="MEO1782592.1"/>
    </source>
</evidence>
<sequence>MKKRHYLVMTFVSGLLVVGGISGRTLWNQQYFTSLVATPDQVPKWEADPRPLQAESVVRDQLKQLNRHQENKGISFDESSFLVITGLRGAWSIDYQTKQAAFGTDWVPQGLTQSQDHYYISVYDGDHRLNSLIFQIDKKSKKYVKSLILPSKAHVGGISYDDERRRLIYSDDTNKKAGFGFLDQAVIDDYQAAAEQAPIISQKSVWPIGIRTSSLTLYRNQLIVAKYGFNKEERSIVSVPLNQAGGLPTIRDDGSPELAKALKTGKQKEIEKAFIQSLIQQGAISSYTPGWDRMQGVSLAKSGLMIISQSNGHRPGKLRMAYRLPDPSRWEKIDLLKRAVDPGVIEVPRGVEEVSINEAENQLAVIFESGAKKYRQNKMPFLTSHFMDRVLLLPLQVTEEN</sequence>
<gene>
    <name evidence="1" type="ORF">BAU18_002204</name>
</gene>